<evidence type="ECO:0000256" key="2">
    <source>
        <dbReference type="ARBA" id="ARBA00023015"/>
    </source>
</evidence>
<dbReference type="InterPro" id="IPR004827">
    <property type="entry name" value="bZIP"/>
</dbReference>
<evidence type="ECO:0000256" key="6">
    <source>
        <dbReference type="SAM" id="MobiDB-lite"/>
    </source>
</evidence>
<dbReference type="PROSITE" id="PS00036">
    <property type="entry name" value="BZIP_BASIC"/>
    <property type="match status" value="1"/>
</dbReference>
<dbReference type="SMART" id="SM00338">
    <property type="entry name" value="BRLZ"/>
    <property type="match status" value="1"/>
</dbReference>
<dbReference type="SUPFAM" id="SSF57959">
    <property type="entry name" value="Leucine zipper domain"/>
    <property type="match status" value="1"/>
</dbReference>
<evidence type="ECO:0000259" key="7">
    <source>
        <dbReference type="PROSITE" id="PS50217"/>
    </source>
</evidence>
<evidence type="ECO:0000313" key="8">
    <source>
        <dbReference type="EMBL" id="KAK9060390.1"/>
    </source>
</evidence>
<feature type="compositionally biased region" description="Low complexity" evidence="6">
    <location>
        <begin position="1"/>
        <end position="15"/>
    </location>
</feature>
<proteinExistence type="predicted"/>
<accession>A0AAP0GVG3</accession>
<gene>
    <name evidence="8" type="ORF">SSX86_021094</name>
</gene>
<dbReference type="Proteomes" id="UP001408789">
    <property type="component" value="Unassembled WGS sequence"/>
</dbReference>
<dbReference type="GO" id="GO:0005634">
    <property type="term" value="C:nucleus"/>
    <property type="evidence" value="ECO:0007669"/>
    <property type="project" value="UniProtKB-SubCell"/>
</dbReference>
<comment type="subcellular location">
    <subcellularLocation>
        <location evidence="1">Nucleus</location>
    </subcellularLocation>
</comment>
<dbReference type="PANTHER" id="PTHR45764">
    <property type="entry name" value="BZIP TRANSCRIPTION FACTOR 44"/>
    <property type="match status" value="1"/>
</dbReference>
<keyword evidence="2" id="KW-0805">Transcription regulation</keyword>
<keyword evidence="3" id="KW-0238">DNA-binding</keyword>
<dbReference type="Gene3D" id="1.20.5.170">
    <property type="match status" value="1"/>
</dbReference>
<dbReference type="PANTHER" id="PTHR45764:SF72">
    <property type="entry name" value="BASIC LEUCINE-ZIPPER 2-RELATED"/>
    <property type="match status" value="1"/>
</dbReference>
<evidence type="ECO:0000256" key="5">
    <source>
        <dbReference type="ARBA" id="ARBA00023242"/>
    </source>
</evidence>
<dbReference type="CDD" id="cd14702">
    <property type="entry name" value="bZIP_plant_GBF1"/>
    <property type="match status" value="1"/>
</dbReference>
<comment type="caution">
    <text evidence="8">The sequence shown here is derived from an EMBL/GenBank/DDBJ whole genome shotgun (WGS) entry which is preliminary data.</text>
</comment>
<keyword evidence="9" id="KW-1185">Reference proteome</keyword>
<dbReference type="GO" id="GO:0003700">
    <property type="term" value="F:DNA-binding transcription factor activity"/>
    <property type="evidence" value="ECO:0007669"/>
    <property type="project" value="InterPro"/>
</dbReference>
<dbReference type="InterPro" id="IPR045314">
    <property type="entry name" value="bZIP_plant_GBF1"/>
</dbReference>
<dbReference type="PROSITE" id="PS50217">
    <property type="entry name" value="BZIP"/>
    <property type="match status" value="1"/>
</dbReference>
<keyword evidence="4" id="KW-0804">Transcription</keyword>
<name>A0AAP0GVG3_9ASTR</name>
<dbReference type="InterPro" id="IPR046347">
    <property type="entry name" value="bZIP_sf"/>
</dbReference>
<evidence type="ECO:0000256" key="1">
    <source>
        <dbReference type="ARBA" id="ARBA00004123"/>
    </source>
</evidence>
<dbReference type="GO" id="GO:0046982">
    <property type="term" value="F:protein heterodimerization activity"/>
    <property type="evidence" value="ECO:0007669"/>
    <property type="project" value="UniProtKB-ARBA"/>
</dbReference>
<protein>
    <recommendedName>
        <fullName evidence="7">BZIP domain-containing protein</fullName>
    </recommendedName>
</protein>
<dbReference type="GO" id="GO:0000976">
    <property type="term" value="F:transcription cis-regulatory region binding"/>
    <property type="evidence" value="ECO:0007669"/>
    <property type="project" value="TreeGrafter"/>
</dbReference>
<dbReference type="AlphaFoldDB" id="A0AAP0GVG3"/>
<dbReference type="Pfam" id="PF00170">
    <property type="entry name" value="bZIP_1"/>
    <property type="match status" value="1"/>
</dbReference>
<dbReference type="GO" id="GO:0045893">
    <property type="term" value="P:positive regulation of DNA-templated transcription"/>
    <property type="evidence" value="ECO:0007669"/>
    <property type="project" value="TreeGrafter"/>
</dbReference>
<evidence type="ECO:0000256" key="3">
    <source>
        <dbReference type="ARBA" id="ARBA00023125"/>
    </source>
</evidence>
<dbReference type="FunFam" id="1.20.5.170:FF:000020">
    <property type="entry name" value="BZIP transcription factor"/>
    <property type="match status" value="1"/>
</dbReference>
<keyword evidence="5" id="KW-0539">Nucleus</keyword>
<evidence type="ECO:0000256" key="4">
    <source>
        <dbReference type="ARBA" id="ARBA00023163"/>
    </source>
</evidence>
<feature type="domain" description="BZIP" evidence="7">
    <location>
        <begin position="34"/>
        <end position="97"/>
    </location>
</feature>
<feature type="region of interest" description="Disordered" evidence="6">
    <location>
        <begin position="1"/>
        <end position="66"/>
    </location>
</feature>
<sequence>MATSSGTTMTSSGGSYPYPVQSSGSEEDLKQLLDQKRKKRMISNRESARRSRERKQRHIDELTSQVSQLRKDNSQMMASVSVTTQHCVNLETENRVLRAQVAELSQQLQSLNEIIGFMCPLFAEEVYGGGTELVDELMGNSVSYGYGNHQGIVACAPDVFMY</sequence>
<evidence type="ECO:0000313" key="9">
    <source>
        <dbReference type="Proteomes" id="UP001408789"/>
    </source>
</evidence>
<reference evidence="8 9" key="1">
    <citation type="submission" date="2024-04" db="EMBL/GenBank/DDBJ databases">
        <title>The reference genome of an endangered Asteraceae, Deinandra increscens subsp. villosa, native to the Central Coast of California.</title>
        <authorList>
            <person name="Guilliams M."/>
            <person name="Hasenstab-Lehman K."/>
            <person name="Meyer R."/>
            <person name="Mcevoy S."/>
        </authorList>
    </citation>
    <scope>NUCLEOTIDE SEQUENCE [LARGE SCALE GENOMIC DNA]</scope>
    <source>
        <tissue evidence="8">Leaf</tissue>
    </source>
</reference>
<dbReference type="EMBL" id="JBCNJP010000020">
    <property type="protein sequence ID" value="KAK9060390.1"/>
    <property type="molecule type" value="Genomic_DNA"/>
</dbReference>
<organism evidence="8 9">
    <name type="scientific">Deinandra increscens subsp. villosa</name>
    <dbReference type="NCBI Taxonomy" id="3103831"/>
    <lineage>
        <taxon>Eukaryota</taxon>
        <taxon>Viridiplantae</taxon>
        <taxon>Streptophyta</taxon>
        <taxon>Embryophyta</taxon>
        <taxon>Tracheophyta</taxon>
        <taxon>Spermatophyta</taxon>
        <taxon>Magnoliopsida</taxon>
        <taxon>eudicotyledons</taxon>
        <taxon>Gunneridae</taxon>
        <taxon>Pentapetalae</taxon>
        <taxon>asterids</taxon>
        <taxon>campanulids</taxon>
        <taxon>Asterales</taxon>
        <taxon>Asteraceae</taxon>
        <taxon>Asteroideae</taxon>
        <taxon>Heliantheae alliance</taxon>
        <taxon>Madieae</taxon>
        <taxon>Madiinae</taxon>
        <taxon>Deinandra</taxon>
    </lineage>
</organism>